<sequence length="67" mass="7648">MIMQASDIDPAKDHIYAVGAEGSVYVPQARMLFDLRWLGEMGARNRFQGNTFMLTMAYTIKSFRKAE</sequence>
<proteinExistence type="predicted"/>
<dbReference type="STRING" id="1419482.SAMN05444266_111181"/>
<accession>A0A1M7LW86</accession>
<name>A0A1M7LW86_9BACT</name>
<organism evidence="1 2">
    <name type="scientific">Chitinophaga jiangningensis</name>
    <dbReference type="NCBI Taxonomy" id="1419482"/>
    <lineage>
        <taxon>Bacteria</taxon>
        <taxon>Pseudomonadati</taxon>
        <taxon>Bacteroidota</taxon>
        <taxon>Chitinophagia</taxon>
        <taxon>Chitinophagales</taxon>
        <taxon>Chitinophagaceae</taxon>
        <taxon>Chitinophaga</taxon>
    </lineage>
</organism>
<protein>
    <submittedName>
        <fullName evidence="1">Uncharacterized protein</fullName>
    </submittedName>
</protein>
<dbReference type="EMBL" id="FRBL01000011">
    <property type="protein sequence ID" value="SHM82507.1"/>
    <property type="molecule type" value="Genomic_DNA"/>
</dbReference>
<evidence type="ECO:0000313" key="2">
    <source>
        <dbReference type="Proteomes" id="UP000184420"/>
    </source>
</evidence>
<dbReference type="AlphaFoldDB" id="A0A1M7LW86"/>
<evidence type="ECO:0000313" key="1">
    <source>
        <dbReference type="EMBL" id="SHM82507.1"/>
    </source>
</evidence>
<reference evidence="1 2" key="1">
    <citation type="submission" date="2016-11" db="EMBL/GenBank/DDBJ databases">
        <authorList>
            <person name="Jaros S."/>
            <person name="Januszkiewicz K."/>
            <person name="Wedrychowicz H."/>
        </authorList>
    </citation>
    <scope>NUCLEOTIDE SEQUENCE [LARGE SCALE GENOMIC DNA]</scope>
    <source>
        <strain evidence="1 2">DSM 27406</strain>
    </source>
</reference>
<gene>
    <name evidence="1" type="ORF">SAMN05444266_111181</name>
</gene>
<dbReference type="Proteomes" id="UP000184420">
    <property type="component" value="Unassembled WGS sequence"/>
</dbReference>
<dbReference type="OrthoDB" id="9810698at2"/>
<keyword evidence="2" id="KW-1185">Reference proteome</keyword>